<evidence type="ECO:0000313" key="3">
    <source>
        <dbReference type="Proteomes" id="UP001595660"/>
    </source>
</evidence>
<protein>
    <recommendedName>
        <fullName evidence="4">Integral membrane protein</fullName>
    </recommendedName>
</protein>
<organism evidence="2 3">
    <name type="scientific">Halobacterium litoreum</name>
    <dbReference type="NCBI Taxonomy" id="2039234"/>
    <lineage>
        <taxon>Archaea</taxon>
        <taxon>Methanobacteriati</taxon>
        <taxon>Methanobacteriota</taxon>
        <taxon>Stenosarchaea group</taxon>
        <taxon>Halobacteria</taxon>
        <taxon>Halobacteriales</taxon>
        <taxon>Halobacteriaceae</taxon>
        <taxon>Halobacterium</taxon>
    </lineage>
</organism>
<dbReference type="GeneID" id="69118235"/>
<evidence type="ECO:0000313" key="2">
    <source>
        <dbReference type="EMBL" id="MFC3478750.1"/>
    </source>
</evidence>
<reference evidence="2 3" key="1">
    <citation type="journal article" date="2019" name="Int. J. Syst. Evol. Microbiol.">
        <title>The Global Catalogue of Microorganisms (GCM) 10K type strain sequencing project: providing services to taxonomists for standard genome sequencing and annotation.</title>
        <authorList>
            <consortium name="The Broad Institute Genomics Platform"/>
            <consortium name="The Broad Institute Genome Sequencing Center for Infectious Disease"/>
            <person name="Wu L."/>
            <person name="Ma J."/>
        </authorList>
    </citation>
    <scope>NUCLEOTIDE SEQUENCE [LARGE SCALE GENOMIC DNA]</scope>
    <source>
        <strain evidence="2 3">CGMCC 1.12562</strain>
    </source>
</reference>
<keyword evidence="3" id="KW-1185">Reference proteome</keyword>
<gene>
    <name evidence="2" type="ORF">ACFOKC_13555</name>
</gene>
<feature type="transmembrane region" description="Helical" evidence="1">
    <location>
        <begin position="72"/>
        <end position="97"/>
    </location>
</feature>
<dbReference type="Proteomes" id="UP001595660">
    <property type="component" value="Unassembled WGS sequence"/>
</dbReference>
<keyword evidence="1" id="KW-0812">Transmembrane</keyword>
<accession>A0ABD5NHW1</accession>
<dbReference type="EMBL" id="JBHRWN010000002">
    <property type="protein sequence ID" value="MFC3478750.1"/>
    <property type="molecule type" value="Genomic_DNA"/>
</dbReference>
<sequence length="135" mass="14174">MSPATRVAKSVGVAVGAFVLFGVVTGLIPNPVYVRMVSRTPADYLFLAATAAFAGAFVYQRSLNDDPVGDQFAVGGLVGGVLAFGCPVCNVALLALFGSSALMTYFDPLRPLLGVASVGLFAALLYYQRRRCTRC</sequence>
<keyword evidence="1" id="KW-1133">Transmembrane helix</keyword>
<proteinExistence type="predicted"/>
<feature type="transmembrane region" description="Helical" evidence="1">
    <location>
        <begin position="109"/>
        <end position="127"/>
    </location>
</feature>
<evidence type="ECO:0008006" key="4">
    <source>
        <dbReference type="Google" id="ProtNLM"/>
    </source>
</evidence>
<evidence type="ECO:0000256" key="1">
    <source>
        <dbReference type="SAM" id="Phobius"/>
    </source>
</evidence>
<feature type="transmembrane region" description="Helical" evidence="1">
    <location>
        <begin position="12"/>
        <end position="32"/>
    </location>
</feature>
<dbReference type="AlphaFoldDB" id="A0ABD5NHW1"/>
<dbReference type="RefSeq" id="WP_232569858.1">
    <property type="nucleotide sequence ID" value="NZ_CP089466.1"/>
</dbReference>
<comment type="caution">
    <text evidence="2">The sequence shown here is derived from an EMBL/GenBank/DDBJ whole genome shotgun (WGS) entry which is preliminary data.</text>
</comment>
<name>A0ABD5NHW1_9EURY</name>
<keyword evidence="1" id="KW-0472">Membrane</keyword>
<feature type="transmembrane region" description="Helical" evidence="1">
    <location>
        <begin position="44"/>
        <end position="60"/>
    </location>
</feature>